<dbReference type="Proteomes" id="UP001300763">
    <property type="component" value="Unassembled WGS sequence"/>
</dbReference>
<organism evidence="2 3">
    <name type="scientific">Actinomycetospora lemnae</name>
    <dbReference type="NCBI Taxonomy" id="3019891"/>
    <lineage>
        <taxon>Bacteria</taxon>
        <taxon>Bacillati</taxon>
        <taxon>Actinomycetota</taxon>
        <taxon>Actinomycetes</taxon>
        <taxon>Pseudonocardiales</taxon>
        <taxon>Pseudonocardiaceae</taxon>
        <taxon>Actinomycetospora</taxon>
    </lineage>
</organism>
<feature type="region of interest" description="Disordered" evidence="1">
    <location>
        <begin position="1"/>
        <end position="159"/>
    </location>
</feature>
<feature type="compositionally biased region" description="Pro residues" evidence="1">
    <location>
        <begin position="123"/>
        <end position="134"/>
    </location>
</feature>
<sequence>MASNAWERAQDAIAHASQRATERDEDVITPDSAVSPFDASSTTVLPHALTSRRGQGHDPDLTQRLRHDGLRPDGQGDGHGHGHGHGPRNGHHRRPDEDDDGDPTTVRFETRPSAAHPGTSPFPANPFPGGPGPQPEQQDRDETPAAEPRRSWWRRLFGL</sequence>
<reference evidence="2 3" key="1">
    <citation type="submission" date="2023-02" db="EMBL/GenBank/DDBJ databases">
        <title>Genome sequencing required for Actinomycetospora new species description.</title>
        <authorList>
            <person name="Saimee Y."/>
            <person name="Duangmal K."/>
        </authorList>
    </citation>
    <scope>NUCLEOTIDE SEQUENCE [LARGE SCALE GENOMIC DNA]</scope>
    <source>
        <strain evidence="2 3">DW7H6</strain>
    </source>
</reference>
<proteinExistence type="predicted"/>
<evidence type="ECO:0000313" key="3">
    <source>
        <dbReference type="Proteomes" id="UP001300763"/>
    </source>
</evidence>
<name>A0ABT5SLT5_9PSEU</name>
<evidence type="ECO:0000256" key="1">
    <source>
        <dbReference type="SAM" id="MobiDB-lite"/>
    </source>
</evidence>
<keyword evidence="3" id="KW-1185">Reference proteome</keyword>
<comment type="caution">
    <text evidence="2">The sequence shown here is derived from an EMBL/GenBank/DDBJ whole genome shotgun (WGS) entry which is preliminary data.</text>
</comment>
<dbReference type="RefSeq" id="WP_274198349.1">
    <property type="nucleotide sequence ID" value="NZ_JAQZAO010000001.1"/>
</dbReference>
<feature type="compositionally biased region" description="Basic residues" evidence="1">
    <location>
        <begin position="81"/>
        <end position="93"/>
    </location>
</feature>
<protein>
    <submittedName>
        <fullName evidence="2">Uncharacterized protein</fullName>
    </submittedName>
</protein>
<dbReference type="EMBL" id="JAQZAO010000001">
    <property type="protein sequence ID" value="MDD7963791.1"/>
    <property type="molecule type" value="Genomic_DNA"/>
</dbReference>
<accession>A0ABT5SLT5</accession>
<evidence type="ECO:0000313" key="2">
    <source>
        <dbReference type="EMBL" id="MDD7963791.1"/>
    </source>
</evidence>
<feature type="compositionally biased region" description="Basic and acidic residues" evidence="1">
    <location>
        <begin position="55"/>
        <end position="80"/>
    </location>
</feature>
<gene>
    <name evidence="2" type="ORF">PGB27_00385</name>
</gene>
<feature type="compositionally biased region" description="Basic and acidic residues" evidence="1">
    <location>
        <begin position="137"/>
        <end position="150"/>
    </location>
</feature>